<dbReference type="Proteomes" id="UP001139000">
    <property type="component" value="Unassembled WGS sequence"/>
</dbReference>
<protein>
    <submittedName>
        <fullName evidence="1">Uncharacterized protein</fullName>
    </submittedName>
</protein>
<proteinExistence type="predicted"/>
<dbReference type="EMBL" id="JAJTTC010000001">
    <property type="protein sequence ID" value="MCF0061144.1"/>
    <property type="molecule type" value="Genomic_DNA"/>
</dbReference>
<keyword evidence="2" id="KW-1185">Reference proteome</keyword>
<dbReference type="Pfam" id="PF22028">
    <property type="entry name" value="DUF6934"/>
    <property type="match status" value="1"/>
</dbReference>
<name>A0A9X1PJ77_9BACT</name>
<dbReference type="RefSeq" id="WP_244784447.1">
    <property type="nucleotide sequence ID" value="NZ_CP094997.1"/>
</dbReference>
<gene>
    <name evidence="1" type="ORF">LXM26_06540</name>
</gene>
<comment type="caution">
    <text evidence="1">The sequence shown here is derived from an EMBL/GenBank/DDBJ whole genome shotgun (WGS) entry which is preliminary data.</text>
</comment>
<dbReference type="AlphaFoldDB" id="A0A9X1PJ77"/>
<evidence type="ECO:0000313" key="2">
    <source>
        <dbReference type="Proteomes" id="UP001139000"/>
    </source>
</evidence>
<evidence type="ECO:0000313" key="1">
    <source>
        <dbReference type="EMBL" id="MCF0061144.1"/>
    </source>
</evidence>
<organism evidence="1 2">
    <name type="scientific">Dyadobacter chenwenxiniae</name>
    <dbReference type="NCBI Taxonomy" id="2906456"/>
    <lineage>
        <taxon>Bacteria</taxon>
        <taxon>Pseudomonadati</taxon>
        <taxon>Bacteroidota</taxon>
        <taxon>Cytophagia</taxon>
        <taxon>Cytophagales</taxon>
        <taxon>Spirosomataceae</taxon>
        <taxon>Dyadobacter</taxon>
    </lineage>
</organism>
<reference evidence="1" key="1">
    <citation type="submission" date="2021-12" db="EMBL/GenBank/DDBJ databases">
        <title>Novel species in genus Dyadobacter.</title>
        <authorList>
            <person name="Ma C."/>
        </authorList>
    </citation>
    <scope>NUCLEOTIDE SEQUENCE</scope>
    <source>
        <strain evidence="1">LJ419</strain>
    </source>
</reference>
<accession>A0A9X1PJ77</accession>
<sequence>MNLDKYTLKVEEESTIFRFESVGPNGRIPKIVQFELIDENGYYNLALGDFNPVTGKIDDLSVSNNRDTDKILATVVAALFRFLDRYPEAVVYAEGSSDARTRLYQMGITRFYEQACANVHLFGQLNGRFVPFVPDERYSAFLVKRK</sequence>
<dbReference type="InterPro" id="IPR053865">
    <property type="entry name" value="DUF6934"/>
</dbReference>